<organism evidence="3 4">
    <name type="scientific">Cystoisospora suis</name>
    <dbReference type="NCBI Taxonomy" id="483139"/>
    <lineage>
        <taxon>Eukaryota</taxon>
        <taxon>Sar</taxon>
        <taxon>Alveolata</taxon>
        <taxon>Apicomplexa</taxon>
        <taxon>Conoidasida</taxon>
        <taxon>Coccidia</taxon>
        <taxon>Eucoccidiorida</taxon>
        <taxon>Eimeriorina</taxon>
        <taxon>Sarcocystidae</taxon>
        <taxon>Cystoisospora</taxon>
    </lineage>
</organism>
<feature type="region of interest" description="Disordered" evidence="2">
    <location>
        <begin position="565"/>
        <end position="624"/>
    </location>
</feature>
<gene>
    <name evidence="3" type="ORF">CSUI_005025</name>
</gene>
<comment type="caution">
    <text evidence="3">The sequence shown here is derived from an EMBL/GenBank/DDBJ whole genome shotgun (WGS) entry which is preliminary data.</text>
</comment>
<dbReference type="OrthoDB" id="331509at2759"/>
<dbReference type="PANTHER" id="PTHR36721">
    <property type="entry name" value="PROLINE-RICH FAMILY PROTEIN"/>
    <property type="match status" value="1"/>
</dbReference>
<dbReference type="EMBL" id="MIGC01002408">
    <property type="protein sequence ID" value="PHJ21137.1"/>
    <property type="molecule type" value="Genomic_DNA"/>
</dbReference>
<accession>A0A2C6KV77</accession>
<protein>
    <submittedName>
        <fullName evidence="3">Uncharacterized protein</fullName>
    </submittedName>
</protein>
<feature type="compositionally biased region" description="Pro residues" evidence="2">
    <location>
        <begin position="1"/>
        <end position="10"/>
    </location>
</feature>
<keyword evidence="1" id="KW-0175">Coiled coil</keyword>
<sequence length="1138" mass="123748">MAAPSPPWHTPPSLEEERSQSSQRSLLLRRSFSDHSNPLSPTKHRQRSGSANVGDASSPSPEGQSEGVTPGTLREELSKLVDGIAGEDGRIRLADFNKLSGCSAPILAALEMKLPRQTSWEASQVKEVLLNEMSGRHTPPPSPVSRQEPVPNIVRSPAPLNPASLESPERSTSVPADLGQQAQTPRTDLPTMAGTLEPSPAASPLHECLAPPPPSPTSITPSSPLALTPAVARTPISLASSSPRSRAQTPHELLAAAAAAFQSVVPRLRLERLRRDTPISADFMVSAPVVTQPASTWPSPKLSVIDTQGGVREGTQGDSTSRTAASALQVPGADDGLASAEDLRLLMKRAGSPRHSSAIAPSTPFLGSSTPSGGRLSGMPGEGGASGTTEPPWPGRARAHTVMVPGRGVGMHTLEQLAQASRAQDAAAAWLAPDLREVAALLRQGEWHRGVGGPADKVGDCHEYVGHGQSARYFERLDNVMEGDSMEQLVKRAKRKAFLYIQNTFKLPDSAPDGEPLDSVHSLAPPTEGSARRRSNSLWSRLSPARVREAGLEWARKDSFASTMSNAPSVASAVHKSTEREEHPGTVRDDGASVCTAADSAETQTKSGGKGDDPSKHHAEAGEGIYLDPARATQLKTTFLQMADFYLSICYHLGSLFSKEKEKNFEDRQHLQDMLDRYKEKIQVAEQKLMLNFELAQQQREQLDALERDINARDEMDRRREGLLNELQGRLKKQHEVHMEELRKRDEEAEDSLRQCEALRRKFHRVSEDYESLLERLDEAEERIGSLTAAAAKRSGTNRSDESAAEALQQETKASLADEVASLLAPPPGSFTRTHTPPGRRNDRPSSSRVTSFHKWSARKTEAPAESAGVSLLEEIQQSGSDMQLPQVNEKESSSSESEPERSPSSKEPEKEVLLSPPPPVEVPEEVPDGHVPALPPPPSPESPRLDSPVLRASSRQLRRLLLLQSLSASDEPEKPPPPKPVAPPVSKTVVKRIGNVARPAFVRKWRELTRKHRQPVPPTRQLSTEEKLDLWEAEVTPEEPPVSVKVPVVVDLALMGALGSQALRLQMGRWQKRCEKRRKRPVLSVKSLFERLLSSRCLPCSPCSHCAGVELPDDASERVHLSAPLGRSRLSTVSVQA</sequence>
<feature type="region of interest" description="Disordered" evidence="2">
    <location>
        <begin position="131"/>
        <end position="225"/>
    </location>
</feature>
<feature type="compositionally biased region" description="Polar residues" evidence="2">
    <location>
        <begin position="48"/>
        <end position="67"/>
    </location>
</feature>
<feature type="region of interest" description="Disordered" evidence="2">
    <location>
        <begin position="791"/>
        <end position="954"/>
    </location>
</feature>
<feature type="compositionally biased region" description="Polar residues" evidence="2">
    <location>
        <begin position="316"/>
        <end position="326"/>
    </location>
</feature>
<feature type="region of interest" description="Disordered" evidence="2">
    <location>
        <begin position="353"/>
        <end position="395"/>
    </location>
</feature>
<feature type="coiled-coil region" evidence="1">
    <location>
        <begin position="668"/>
        <end position="790"/>
    </location>
</feature>
<dbReference type="Proteomes" id="UP000221165">
    <property type="component" value="Unassembled WGS sequence"/>
</dbReference>
<feature type="compositionally biased region" description="Basic and acidic residues" evidence="2">
    <location>
        <begin position="889"/>
        <end position="913"/>
    </location>
</feature>
<feature type="compositionally biased region" description="Basic and acidic residues" evidence="2">
    <location>
        <begin position="576"/>
        <end position="591"/>
    </location>
</feature>
<evidence type="ECO:0000313" key="3">
    <source>
        <dbReference type="EMBL" id="PHJ21137.1"/>
    </source>
</evidence>
<feature type="region of interest" description="Disordered" evidence="2">
    <location>
        <begin position="510"/>
        <end position="538"/>
    </location>
</feature>
<feature type="compositionally biased region" description="Polar residues" evidence="2">
    <location>
        <begin position="170"/>
        <end position="186"/>
    </location>
</feature>
<feature type="region of interest" description="Disordered" evidence="2">
    <location>
        <begin position="1"/>
        <end position="74"/>
    </location>
</feature>
<dbReference type="PANTHER" id="PTHR36721:SF1">
    <property type="entry name" value="OS04G0446401 PROTEIN"/>
    <property type="match status" value="1"/>
</dbReference>
<proteinExistence type="predicted"/>
<dbReference type="VEuPathDB" id="ToxoDB:CSUI_005025"/>
<dbReference type="AlphaFoldDB" id="A0A2C6KV77"/>
<evidence type="ECO:0000256" key="1">
    <source>
        <dbReference type="SAM" id="Coils"/>
    </source>
</evidence>
<feature type="region of interest" description="Disordered" evidence="2">
    <location>
        <begin position="967"/>
        <end position="986"/>
    </location>
</feature>
<name>A0A2C6KV77_9APIC</name>
<dbReference type="GeneID" id="94428416"/>
<keyword evidence="4" id="KW-1185">Reference proteome</keyword>
<evidence type="ECO:0000313" key="4">
    <source>
        <dbReference type="Proteomes" id="UP000221165"/>
    </source>
</evidence>
<feature type="compositionally biased region" description="Polar residues" evidence="2">
    <location>
        <begin position="876"/>
        <end position="887"/>
    </location>
</feature>
<feature type="region of interest" description="Disordered" evidence="2">
    <location>
        <begin position="292"/>
        <end position="333"/>
    </location>
</feature>
<feature type="compositionally biased region" description="Basic and acidic residues" evidence="2">
    <location>
        <begin position="609"/>
        <end position="621"/>
    </location>
</feature>
<reference evidence="3 4" key="1">
    <citation type="journal article" date="2017" name="Int. J. Parasitol.">
        <title>The genome of the protozoan parasite Cystoisospora suis and a reverse vaccinology approach to identify vaccine candidates.</title>
        <authorList>
            <person name="Palmieri N."/>
            <person name="Shrestha A."/>
            <person name="Ruttkowski B."/>
            <person name="Beck T."/>
            <person name="Vogl C."/>
            <person name="Tomley F."/>
            <person name="Blake D.P."/>
            <person name="Joachim A."/>
        </authorList>
    </citation>
    <scope>NUCLEOTIDE SEQUENCE [LARGE SCALE GENOMIC DNA]</scope>
    <source>
        <strain evidence="3 4">Wien I</strain>
    </source>
</reference>
<evidence type="ECO:0000256" key="2">
    <source>
        <dbReference type="SAM" id="MobiDB-lite"/>
    </source>
</evidence>
<feature type="compositionally biased region" description="Low complexity" evidence="2">
    <location>
        <begin position="20"/>
        <end position="30"/>
    </location>
</feature>
<dbReference type="RefSeq" id="XP_067922821.1">
    <property type="nucleotide sequence ID" value="XM_068065205.1"/>
</dbReference>